<dbReference type="CDD" id="cd04301">
    <property type="entry name" value="NAT_SF"/>
    <property type="match status" value="1"/>
</dbReference>
<dbReference type="Proteomes" id="UP000070449">
    <property type="component" value="Unassembled WGS sequence"/>
</dbReference>
<evidence type="ECO:0000313" key="2">
    <source>
        <dbReference type="EMBL" id="KXK08396.1"/>
    </source>
</evidence>
<accession>A0A136KG47</accession>
<dbReference type="STRING" id="1617427.UZ20_WS6002000925"/>
<protein>
    <submittedName>
        <fullName evidence="2">Acetyltransferase (GNAT) family protein</fullName>
    </submittedName>
</protein>
<evidence type="ECO:0000259" key="1">
    <source>
        <dbReference type="PROSITE" id="PS51186"/>
    </source>
</evidence>
<dbReference type="InterPro" id="IPR000182">
    <property type="entry name" value="GNAT_dom"/>
</dbReference>
<evidence type="ECO:0000313" key="3">
    <source>
        <dbReference type="Proteomes" id="UP000070449"/>
    </source>
</evidence>
<dbReference type="Gene3D" id="3.40.630.30">
    <property type="match status" value="1"/>
</dbReference>
<dbReference type="GO" id="GO:0016747">
    <property type="term" value="F:acyltransferase activity, transferring groups other than amino-acyl groups"/>
    <property type="evidence" value="ECO:0007669"/>
    <property type="project" value="InterPro"/>
</dbReference>
<dbReference type="PROSITE" id="PS51186">
    <property type="entry name" value="GNAT"/>
    <property type="match status" value="1"/>
</dbReference>
<dbReference type="InterPro" id="IPR016181">
    <property type="entry name" value="Acyl_CoA_acyltransferase"/>
</dbReference>
<dbReference type="EMBL" id="JYPD01000025">
    <property type="protein sequence ID" value="KXK08396.1"/>
    <property type="molecule type" value="Genomic_DNA"/>
</dbReference>
<comment type="caution">
    <text evidence="2">The sequence shown here is derived from an EMBL/GenBank/DDBJ whole genome shotgun (WGS) entry which is preliminary data.</text>
</comment>
<dbReference type="AlphaFoldDB" id="A0A136KG47"/>
<dbReference type="SUPFAM" id="SSF55729">
    <property type="entry name" value="Acyl-CoA N-acyltransferases (Nat)"/>
    <property type="match status" value="1"/>
</dbReference>
<keyword evidence="2" id="KW-0808">Transferase</keyword>
<dbReference type="Pfam" id="PF13508">
    <property type="entry name" value="Acetyltransf_7"/>
    <property type="match status" value="1"/>
</dbReference>
<sequence>MRKVLIARDSGKSIGFIIGDNSYGGVSFISWLGVVEHYRGLGIGSKLLNTYEDFAISCGSHLLELFTFEKVKPFYQRHGFSEIGRREEGYYGQKNLIMNKTIGKWNENYLDRR</sequence>
<reference evidence="2 3" key="1">
    <citation type="submission" date="2015-02" db="EMBL/GenBank/DDBJ databases">
        <title>Improved understanding of the partial-nitritation anammox process through 23 genomes representing the majority of the microbial community.</title>
        <authorList>
            <person name="Speth D.R."/>
            <person name="In T Zandt M."/>
            <person name="Guerrero Cruz S."/>
            <person name="Jetten M.S."/>
            <person name="Dutilh B.E."/>
        </authorList>
    </citation>
    <scope>NUCLEOTIDE SEQUENCE [LARGE SCALE GENOMIC DNA]</scope>
    <source>
        <strain evidence="2">OLB21</strain>
    </source>
</reference>
<feature type="domain" description="N-acetyltransferase" evidence="1">
    <location>
        <begin position="1"/>
        <end position="103"/>
    </location>
</feature>
<name>A0A136KG47_9BACT</name>
<proteinExistence type="predicted"/>
<organism evidence="2 3">
    <name type="scientific">candidate division WS6 bacterium OLB21</name>
    <dbReference type="NCBI Taxonomy" id="1617427"/>
    <lineage>
        <taxon>Bacteria</taxon>
        <taxon>Candidatus Dojkabacteria</taxon>
    </lineage>
</organism>
<gene>
    <name evidence="2" type="ORF">UZ20_WS6002000925</name>
</gene>